<reference evidence="2 3" key="1">
    <citation type="submission" date="2017-05" db="EMBL/GenBank/DDBJ databases">
        <authorList>
            <person name="Varghese N."/>
            <person name="Submissions S."/>
        </authorList>
    </citation>
    <scope>NUCLEOTIDE SEQUENCE [LARGE SCALE GENOMIC DNA]</scope>
    <source>
        <strain evidence="2 3">DSM 25457</strain>
    </source>
</reference>
<feature type="region of interest" description="Disordered" evidence="1">
    <location>
        <begin position="1"/>
        <end position="25"/>
    </location>
</feature>
<keyword evidence="3" id="KW-1185">Reference proteome</keyword>
<evidence type="ECO:0008006" key="4">
    <source>
        <dbReference type="Google" id="ProtNLM"/>
    </source>
</evidence>
<accession>A0ABY1PTH2</accession>
<evidence type="ECO:0000256" key="1">
    <source>
        <dbReference type="SAM" id="MobiDB-lite"/>
    </source>
</evidence>
<feature type="compositionally biased region" description="Polar residues" evidence="1">
    <location>
        <begin position="1"/>
        <end position="12"/>
    </location>
</feature>
<sequence>MQTSVTVASNFHQSRHRPKPSEEPLDTILVALADYAATDVMPPIPSKNHAAE</sequence>
<dbReference type="RefSeq" id="WP_283431475.1">
    <property type="nucleotide sequence ID" value="NZ_FXUG01000002.1"/>
</dbReference>
<dbReference type="EMBL" id="FXUG01000002">
    <property type="protein sequence ID" value="SMP46509.1"/>
    <property type="molecule type" value="Genomic_DNA"/>
</dbReference>
<organism evidence="2 3">
    <name type="scientific">Neorhodopirellula lusitana</name>
    <dbReference type="NCBI Taxonomy" id="445327"/>
    <lineage>
        <taxon>Bacteria</taxon>
        <taxon>Pseudomonadati</taxon>
        <taxon>Planctomycetota</taxon>
        <taxon>Planctomycetia</taxon>
        <taxon>Pirellulales</taxon>
        <taxon>Pirellulaceae</taxon>
        <taxon>Neorhodopirellula</taxon>
    </lineage>
</organism>
<comment type="caution">
    <text evidence="2">The sequence shown here is derived from an EMBL/GenBank/DDBJ whole genome shotgun (WGS) entry which is preliminary data.</text>
</comment>
<gene>
    <name evidence="2" type="ORF">SAMN06265222_102139</name>
</gene>
<protein>
    <recommendedName>
        <fullName evidence="4">Transcriptional regulator</fullName>
    </recommendedName>
</protein>
<dbReference type="Proteomes" id="UP001158067">
    <property type="component" value="Unassembled WGS sequence"/>
</dbReference>
<evidence type="ECO:0000313" key="2">
    <source>
        <dbReference type="EMBL" id="SMP46509.1"/>
    </source>
</evidence>
<evidence type="ECO:0000313" key="3">
    <source>
        <dbReference type="Proteomes" id="UP001158067"/>
    </source>
</evidence>
<proteinExistence type="predicted"/>
<name>A0ABY1PTH2_9BACT</name>